<organism evidence="1 2">
    <name type="scientific">Vibrio phage VP882</name>
    <dbReference type="NCBI Taxonomy" id="2913982"/>
    <lineage>
        <taxon>Viruses</taxon>
        <taxon>Duplodnaviria</taxon>
        <taxon>Heunggongvirae</taxon>
        <taxon>Uroviricota</taxon>
        <taxon>Caudoviricetes</taxon>
        <taxon>Hapunavirus</taxon>
        <taxon>Hapunavirus VP882</taxon>
    </lineage>
</organism>
<dbReference type="RefSeq" id="YP_001039822.1">
    <property type="nucleotide sequence ID" value="NC_009016.1"/>
</dbReference>
<dbReference type="OrthoDB" id="40640at10239"/>
<evidence type="ECO:0000313" key="2">
    <source>
        <dbReference type="Proteomes" id="UP000008090"/>
    </source>
</evidence>
<evidence type="ECO:0000313" key="1">
    <source>
        <dbReference type="EMBL" id="ABM73385.1"/>
    </source>
</evidence>
<dbReference type="Proteomes" id="UP000008090">
    <property type="component" value="Segment"/>
</dbReference>
<proteinExistence type="predicted"/>
<dbReference type="EMBL" id="EF057797">
    <property type="protein sequence ID" value="ABM73385.1"/>
    <property type="molecule type" value="Genomic_DNA"/>
</dbReference>
<dbReference type="GeneID" id="5076266"/>
<keyword evidence="2" id="KW-1185">Reference proteome</keyword>
<dbReference type="KEGG" id="vg:5076266"/>
<name>A2I2X1_9CAUD</name>
<accession>A2I2X1</accession>
<protein>
    <submittedName>
        <fullName evidence="1">Uncharacterized protein</fullName>
    </submittedName>
</protein>
<reference evidence="1 2" key="1">
    <citation type="journal article" date="2009" name="Appl. Environ. Microbiol.">
        <title>Characterization of a new plasmid-like prophage in a pandemic Vibrio parahaemolyticus O3:K6 strain.</title>
        <authorList>
            <person name="Lan S.F."/>
            <person name="Huang C.H."/>
            <person name="Chang C.H."/>
            <person name="Liao W.C."/>
            <person name="Lin I.H."/>
            <person name="Jian W.N."/>
            <person name="Wu Y.G."/>
            <person name="Chen S.Y."/>
            <person name="Wong H.C."/>
        </authorList>
    </citation>
    <scope>NUCLEOTIDE SEQUENCE [LARGE SCALE GENOMIC DNA]</scope>
</reference>
<sequence length="120" mass="13422">MIGDDDFDTFYDPDDFGTEARLIGDDERPVCGLLLKGGKFNKLWREPGGKGGIKAQPTSLRFQLPSMQVPVDYQDYVLRVDGADYSITDVEPAGSGRSELILVPFKQRGQQHGSWLRDEN</sequence>